<evidence type="ECO:0000313" key="3">
    <source>
        <dbReference type="EMBL" id="TCP59823.1"/>
    </source>
</evidence>
<accession>A0A4R2RAS1</accession>
<proteinExistence type="predicted"/>
<dbReference type="CDD" id="cd14727">
    <property type="entry name" value="ChanN-like"/>
    <property type="match status" value="1"/>
</dbReference>
<gene>
    <name evidence="3" type="ORF">EV663_11533</name>
</gene>
<evidence type="ECO:0000256" key="1">
    <source>
        <dbReference type="SAM" id="SignalP"/>
    </source>
</evidence>
<reference evidence="3 4" key="1">
    <citation type="submission" date="2019-03" db="EMBL/GenBank/DDBJ databases">
        <title>Genomic Encyclopedia of Type Strains, Phase IV (KMG-IV): sequencing the most valuable type-strain genomes for metagenomic binning, comparative biology and taxonomic classification.</title>
        <authorList>
            <person name="Goeker M."/>
        </authorList>
    </citation>
    <scope>NUCLEOTIDE SEQUENCE [LARGE SCALE GENOMIC DNA]</scope>
    <source>
        <strain evidence="3 4">DSM 24766</strain>
    </source>
</reference>
<dbReference type="Gene3D" id="1.10.8.760">
    <property type="entry name" value="Haem-binding uptake, Tiki superfamily, ChaN, domain 2"/>
    <property type="match status" value="1"/>
</dbReference>
<organism evidence="3 4">
    <name type="scientific">Rhodovulum bhavnagarense</name>
    <dbReference type="NCBI Taxonomy" id="992286"/>
    <lineage>
        <taxon>Bacteria</taxon>
        <taxon>Pseudomonadati</taxon>
        <taxon>Pseudomonadota</taxon>
        <taxon>Alphaproteobacteria</taxon>
        <taxon>Rhodobacterales</taxon>
        <taxon>Paracoccaceae</taxon>
        <taxon>Rhodovulum</taxon>
    </lineage>
</organism>
<name>A0A4R2RAS1_9RHOB</name>
<protein>
    <submittedName>
        <fullName evidence="3">Putative iron-regulated protein</fullName>
    </submittedName>
</protein>
<dbReference type="Gene3D" id="3.40.50.11550">
    <property type="match status" value="1"/>
</dbReference>
<feature type="chain" id="PRO_5020711206" evidence="1">
    <location>
        <begin position="21"/>
        <end position="271"/>
    </location>
</feature>
<keyword evidence="1" id="KW-0732">Signal</keyword>
<feature type="domain" description="Haem-binding uptake Tiki superfamily ChaN" evidence="2">
    <location>
        <begin position="30"/>
        <end position="225"/>
    </location>
</feature>
<dbReference type="Pfam" id="PF04187">
    <property type="entry name" value="Cofac_haem_bdg"/>
    <property type="match status" value="1"/>
</dbReference>
<dbReference type="EMBL" id="SLXU01000015">
    <property type="protein sequence ID" value="TCP59823.1"/>
    <property type="molecule type" value="Genomic_DNA"/>
</dbReference>
<dbReference type="Proteomes" id="UP000295050">
    <property type="component" value="Unassembled WGS sequence"/>
</dbReference>
<evidence type="ECO:0000313" key="4">
    <source>
        <dbReference type="Proteomes" id="UP000295050"/>
    </source>
</evidence>
<evidence type="ECO:0000259" key="2">
    <source>
        <dbReference type="Pfam" id="PF04187"/>
    </source>
</evidence>
<dbReference type="SUPFAM" id="SSF159501">
    <property type="entry name" value="EreA/ChaN-like"/>
    <property type="match status" value="1"/>
</dbReference>
<sequence>MRPFIFLSAAIALAAGSAGAEQIAPADLTSLPPADVIVLGELHDNPLHHVNQASAVAALRPAALVFEMLTPDQAAGVTPELRDDAAALGAALEWQDSGWPDFAMYHPIFTAAPDAAIFGAALPREEVRRAVGEGAAAVLGSDAALFGLDRPLPEDQKAIREAAQMEAHCNALPEAMLPGMVEAQRLRDAAFARATLKALRETGGPVVVITGNGHARTDWGLPYALGLAAPHVSLLSVGQFEAVPEGDPPYHLWLVTDPADRPDPCAVFDKG</sequence>
<keyword evidence="4" id="KW-1185">Reference proteome</keyword>
<dbReference type="AlphaFoldDB" id="A0A4R2RAS1"/>
<feature type="signal peptide" evidence="1">
    <location>
        <begin position="1"/>
        <end position="20"/>
    </location>
</feature>
<comment type="caution">
    <text evidence="3">The sequence shown here is derived from an EMBL/GenBank/DDBJ whole genome shotgun (WGS) entry which is preliminary data.</text>
</comment>
<dbReference type="RefSeq" id="WP_243697962.1">
    <property type="nucleotide sequence ID" value="NZ_SLXU01000015.1"/>
</dbReference>
<dbReference type="InterPro" id="IPR007314">
    <property type="entry name" value="Cofac_haem-bd_dom"/>
</dbReference>